<accession>A0ABN2HE51</accession>
<dbReference type="InterPro" id="IPR036291">
    <property type="entry name" value="NAD(P)-bd_dom_sf"/>
</dbReference>
<evidence type="ECO:0000256" key="1">
    <source>
        <dbReference type="ARBA" id="ARBA00022857"/>
    </source>
</evidence>
<comment type="caution">
    <text evidence="4">The sequence shown here is derived from an EMBL/GenBank/DDBJ whole genome shotgun (WGS) entry which is preliminary data.</text>
</comment>
<gene>
    <name evidence="4" type="ORF">GCM10009765_39270</name>
</gene>
<evidence type="ECO:0000256" key="2">
    <source>
        <dbReference type="ARBA" id="ARBA00023002"/>
    </source>
</evidence>
<dbReference type="Pfam" id="PF13602">
    <property type="entry name" value="ADH_zinc_N_2"/>
    <property type="match status" value="1"/>
</dbReference>
<dbReference type="InterPro" id="IPR020843">
    <property type="entry name" value="ER"/>
</dbReference>
<dbReference type="SUPFAM" id="SSF51735">
    <property type="entry name" value="NAD(P)-binding Rossmann-fold domains"/>
    <property type="match status" value="1"/>
</dbReference>
<dbReference type="RefSeq" id="WP_344311690.1">
    <property type="nucleotide sequence ID" value="NZ_BAAANY010000014.1"/>
</dbReference>
<dbReference type="Gene3D" id="3.90.180.10">
    <property type="entry name" value="Medium-chain alcohol dehydrogenases, catalytic domain"/>
    <property type="match status" value="1"/>
</dbReference>
<dbReference type="PANTHER" id="PTHR48106">
    <property type="entry name" value="QUINONE OXIDOREDUCTASE PIG3-RELATED"/>
    <property type="match status" value="1"/>
</dbReference>
<keyword evidence="1" id="KW-0521">NADP</keyword>
<name>A0ABN2HE51_9ACTN</name>
<feature type="domain" description="Enoyl reductase (ER)" evidence="3">
    <location>
        <begin position="10"/>
        <end position="316"/>
    </location>
</feature>
<evidence type="ECO:0000313" key="4">
    <source>
        <dbReference type="EMBL" id="GAA1686077.1"/>
    </source>
</evidence>
<keyword evidence="2" id="KW-0560">Oxidoreductase</keyword>
<dbReference type="EMBL" id="BAAANY010000014">
    <property type="protein sequence ID" value="GAA1686077.1"/>
    <property type="molecule type" value="Genomic_DNA"/>
</dbReference>
<dbReference type="Pfam" id="PF08240">
    <property type="entry name" value="ADH_N"/>
    <property type="match status" value="1"/>
</dbReference>
<keyword evidence="5" id="KW-1185">Reference proteome</keyword>
<reference evidence="4 5" key="1">
    <citation type="journal article" date="2019" name="Int. J. Syst. Evol. Microbiol.">
        <title>The Global Catalogue of Microorganisms (GCM) 10K type strain sequencing project: providing services to taxonomists for standard genome sequencing and annotation.</title>
        <authorList>
            <consortium name="The Broad Institute Genomics Platform"/>
            <consortium name="The Broad Institute Genome Sequencing Center for Infectious Disease"/>
            <person name="Wu L."/>
            <person name="Ma J."/>
        </authorList>
    </citation>
    <scope>NUCLEOTIDE SEQUENCE [LARGE SCALE GENOMIC DNA]</scope>
    <source>
        <strain evidence="4 5">JCM 14718</strain>
    </source>
</reference>
<protein>
    <submittedName>
        <fullName evidence="4">Zinc-binding dehydrogenase</fullName>
    </submittedName>
</protein>
<dbReference type="Gene3D" id="3.40.50.720">
    <property type="entry name" value="NAD(P)-binding Rossmann-like Domain"/>
    <property type="match status" value="1"/>
</dbReference>
<sequence>MRAIVMRRTGGPEVLRLEDVPVPVPAAGEVLVKTEAIGASYPETLLRSGAFPVPGGLPAVAGIEAAGTVAAVGDGVDAGMIGRRVVLMDTCGGAYAEFCASPLSAITEIPDGLSAVDAVAVGGMAATALAVLQDAELAGGETVLIESAAGQVGGYLAQLARRAGAGRIIGTAGSPAKLELALERGFDEVVNHREEGWQEKLPRGIDVVFESIGGDSAGRLLDAMTAGTGRMMSYGLLSGDWARIEAFELDARGLRLVDCARRDGWLQRVEAARTTVLDLAVRGELRPLIDSHLPLAEAATAHRRFEDRLAAGKIILTP</sequence>
<evidence type="ECO:0000259" key="3">
    <source>
        <dbReference type="SMART" id="SM00829"/>
    </source>
</evidence>
<dbReference type="SMART" id="SM00829">
    <property type="entry name" value="PKS_ER"/>
    <property type="match status" value="1"/>
</dbReference>
<organism evidence="4 5">
    <name type="scientific">Fodinicola feengrottensis</name>
    <dbReference type="NCBI Taxonomy" id="435914"/>
    <lineage>
        <taxon>Bacteria</taxon>
        <taxon>Bacillati</taxon>
        <taxon>Actinomycetota</taxon>
        <taxon>Actinomycetes</taxon>
        <taxon>Mycobacteriales</taxon>
        <taxon>Fodinicola</taxon>
    </lineage>
</organism>
<dbReference type="Proteomes" id="UP001500618">
    <property type="component" value="Unassembled WGS sequence"/>
</dbReference>
<evidence type="ECO:0000313" key="5">
    <source>
        <dbReference type="Proteomes" id="UP001500618"/>
    </source>
</evidence>
<dbReference type="InterPro" id="IPR013154">
    <property type="entry name" value="ADH-like_N"/>
</dbReference>
<dbReference type="InterPro" id="IPR011032">
    <property type="entry name" value="GroES-like_sf"/>
</dbReference>
<dbReference type="SUPFAM" id="SSF50129">
    <property type="entry name" value="GroES-like"/>
    <property type="match status" value="1"/>
</dbReference>
<dbReference type="PANTHER" id="PTHR48106:SF18">
    <property type="entry name" value="QUINONE OXIDOREDUCTASE PIG3"/>
    <property type="match status" value="1"/>
</dbReference>
<proteinExistence type="predicted"/>